<evidence type="ECO:0000256" key="1">
    <source>
        <dbReference type="ARBA" id="ARBA00022536"/>
    </source>
</evidence>
<dbReference type="OrthoDB" id="442731at2759"/>
<keyword evidence="3" id="KW-1015">Disulfide bond</keyword>
<keyword evidence="7" id="KW-1185">Reference proteome</keyword>
<reference evidence="6" key="1">
    <citation type="submission" date="2022-01" db="EMBL/GenBank/DDBJ databases">
        <authorList>
            <person name="King R."/>
        </authorList>
    </citation>
    <scope>NUCLEOTIDE SEQUENCE</scope>
</reference>
<protein>
    <recommendedName>
        <fullName evidence="5">Teneurin-1-4-like galactose-binding domain-containing protein</fullName>
    </recommendedName>
</protein>
<dbReference type="Pfam" id="PF23093">
    <property type="entry name" value="GBD_Tenm3"/>
    <property type="match status" value="2"/>
</dbReference>
<gene>
    <name evidence="6" type="ORF">DIABBA_LOCUS11001</name>
</gene>
<organism evidence="6 7">
    <name type="scientific">Diabrotica balteata</name>
    <name type="common">Banded cucumber beetle</name>
    <dbReference type="NCBI Taxonomy" id="107213"/>
    <lineage>
        <taxon>Eukaryota</taxon>
        <taxon>Metazoa</taxon>
        <taxon>Ecdysozoa</taxon>
        <taxon>Arthropoda</taxon>
        <taxon>Hexapoda</taxon>
        <taxon>Insecta</taxon>
        <taxon>Pterygota</taxon>
        <taxon>Neoptera</taxon>
        <taxon>Endopterygota</taxon>
        <taxon>Coleoptera</taxon>
        <taxon>Polyphaga</taxon>
        <taxon>Cucujiformia</taxon>
        <taxon>Chrysomeloidea</taxon>
        <taxon>Chrysomelidae</taxon>
        <taxon>Galerucinae</taxon>
        <taxon>Diabroticina</taxon>
        <taxon>Diabroticites</taxon>
        <taxon>Diabrotica</taxon>
    </lineage>
</organism>
<feature type="compositionally biased region" description="Low complexity" evidence="4">
    <location>
        <begin position="27"/>
        <end position="46"/>
    </location>
</feature>
<sequence>MSYTMDNRCRPVQPNIRQAPPQLIAIQHQQPSQQQQQQQQQQQPQTQWPPLPLLEQTELDTLHSATIPPYQFWNSEFRNKQPAFINFNFTLPWGANFAVYGRRNVAPSVTQYDFVEFVNGGRVNHRLRRKRDVSGDFPDLPLVSELKLSYDYRTTHKSDVLDSISNSYEGTKKILADSEPRGPFYIPHSIKIDFERQLPNENSNRDSSTDLPHPTLDIGIEREELDHVISKREAEIEPMMVNVSLLHYLDTGRWFLSVYNDELQPHSVSLIISEAEGAEQLTVYDQNIQANNAACEEKKDRETHNNFLVFDLHNVLSCAHAEVSNLYYKIKLKVYNLTAILSKTKQVHCALWSESLMGRSGNDIASALIKILKAVFRDHANVKTIIF</sequence>
<evidence type="ECO:0000259" key="5">
    <source>
        <dbReference type="Pfam" id="PF23093"/>
    </source>
</evidence>
<dbReference type="EMBL" id="OU898282">
    <property type="protein sequence ID" value="CAG9838070.1"/>
    <property type="molecule type" value="Genomic_DNA"/>
</dbReference>
<dbReference type="InterPro" id="IPR057629">
    <property type="entry name" value="Teneurin1-4_GBD"/>
</dbReference>
<feature type="domain" description="Teneurin-1-4-like galactose-binding" evidence="5">
    <location>
        <begin position="56"/>
        <end position="130"/>
    </location>
</feature>
<evidence type="ECO:0000313" key="7">
    <source>
        <dbReference type="Proteomes" id="UP001153709"/>
    </source>
</evidence>
<dbReference type="AlphaFoldDB" id="A0A9N9T6S0"/>
<evidence type="ECO:0000256" key="4">
    <source>
        <dbReference type="SAM" id="MobiDB-lite"/>
    </source>
</evidence>
<keyword evidence="2" id="KW-0677">Repeat</keyword>
<dbReference type="GO" id="GO:0008045">
    <property type="term" value="P:motor neuron axon guidance"/>
    <property type="evidence" value="ECO:0007669"/>
    <property type="project" value="TreeGrafter"/>
</dbReference>
<feature type="region of interest" description="Disordered" evidence="4">
    <location>
        <begin position="26"/>
        <end position="46"/>
    </location>
</feature>
<dbReference type="Proteomes" id="UP001153709">
    <property type="component" value="Chromosome 7"/>
</dbReference>
<keyword evidence="1" id="KW-0245">EGF-like domain</keyword>
<dbReference type="PANTHER" id="PTHR11219:SF69">
    <property type="entry name" value="TENEURIN-A"/>
    <property type="match status" value="1"/>
</dbReference>
<accession>A0A9N9T6S0</accession>
<name>A0A9N9T6S0_DIABA</name>
<dbReference type="PANTHER" id="PTHR11219">
    <property type="entry name" value="TENEURIN AND N-ACETYLGLUCOSAMINE-1-PHOSPHODIESTER ALPHA-N-ACETYLGLUCOSAMINIDASE"/>
    <property type="match status" value="1"/>
</dbReference>
<evidence type="ECO:0000313" key="6">
    <source>
        <dbReference type="EMBL" id="CAG9838070.1"/>
    </source>
</evidence>
<proteinExistence type="predicted"/>
<dbReference type="InterPro" id="IPR051216">
    <property type="entry name" value="Teneurin"/>
</dbReference>
<evidence type="ECO:0000256" key="3">
    <source>
        <dbReference type="ARBA" id="ARBA00023157"/>
    </source>
</evidence>
<evidence type="ECO:0000256" key="2">
    <source>
        <dbReference type="ARBA" id="ARBA00022737"/>
    </source>
</evidence>
<feature type="domain" description="Teneurin-1-4-like galactose-binding" evidence="5">
    <location>
        <begin position="226"/>
        <end position="271"/>
    </location>
</feature>